<name>A0ACD5TFA3_AVESA</name>
<keyword evidence="2" id="KW-1185">Reference proteome</keyword>
<evidence type="ECO:0000313" key="1">
    <source>
        <dbReference type="EnsemblPlants" id="AVESA.00010b.r2.1AG0044330.1.CDS"/>
    </source>
</evidence>
<dbReference type="Proteomes" id="UP001732700">
    <property type="component" value="Chromosome 1A"/>
</dbReference>
<reference evidence="1" key="2">
    <citation type="submission" date="2025-09" db="UniProtKB">
        <authorList>
            <consortium name="EnsemblPlants"/>
        </authorList>
    </citation>
    <scope>IDENTIFICATION</scope>
</reference>
<proteinExistence type="predicted"/>
<evidence type="ECO:0000313" key="2">
    <source>
        <dbReference type="Proteomes" id="UP001732700"/>
    </source>
</evidence>
<reference evidence="1" key="1">
    <citation type="submission" date="2021-05" db="EMBL/GenBank/DDBJ databases">
        <authorList>
            <person name="Scholz U."/>
            <person name="Mascher M."/>
            <person name="Fiebig A."/>
        </authorList>
    </citation>
    <scope>NUCLEOTIDE SEQUENCE [LARGE SCALE GENOMIC DNA]</scope>
</reference>
<dbReference type="EnsemblPlants" id="AVESA.00010b.r2.1AG0044330.1">
    <property type="protein sequence ID" value="AVESA.00010b.r2.1AG0044330.1.CDS"/>
    <property type="gene ID" value="AVESA.00010b.r2.1AG0044330"/>
</dbReference>
<accession>A0ACD5TFA3</accession>
<protein>
    <submittedName>
        <fullName evidence="1">Uncharacterized protein</fullName>
    </submittedName>
</protein>
<sequence length="373" mass="39330">MDTGGQAEEESSANRRERLLALRSAAAASSSSSPSAAPPLPSAAAAWDLPEPDLTPSSAPRPPARFGFYTNPGAAFSSAAAPHKRKSPDLGSSPAPAPPHAGFGNYGNNYPPPHQHHMDPSSMEPPPPGTSPWRAPMQFQTPMSEYRGAPPGPPPHWNPHSASPAQDSYPRSPNFGFRGSNVGRGGNPMNYGPRGSPMNYGPRGSPMNYGPSDSPMNYGPSDSPMNYGPRDSPMNYGPRGSPMNYGPRGSPMNYGPRGSPCSSSGRGRGENYYSSPGSRGRGGRGGSGFRNHYGGKEKDYLQKSMADDPWKNLRPIVGSILIPIGGGGAKSWLPESLRTKKDNIPAKGPAIPTSGLSLAEYLDLSFNEVSNDT</sequence>
<organism evidence="1 2">
    <name type="scientific">Avena sativa</name>
    <name type="common">Oat</name>
    <dbReference type="NCBI Taxonomy" id="4498"/>
    <lineage>
        <taxon>Eukaryota</taxon>
        <taxon>Viridiplantae</taxon>
        <taxon>Streptophyta</taxon>
        <taxon>Embryophyta</taxon>
        <taxon>Tracheophyta</taxon>
        <taxon>Spermatophyta</taxon>
        <taxon>Magnoliopsida</taxon>
        <taxon>Liliopsida</taxon>
        <taxon>Poales</taxon>
        <taxon>Poaceae</taxon>
        <taxon>BOP clade</taxon>
        <taxon>Pooideae</taxon>
        <taxon>Poodae</taxon>
        <taxon>Poeae</taxon>
        <taxon>Poeae Chloroplast Group 1 (Aveneae type)</taxon>
        <taxon>Aveninae</taxon>
        <taxon>Avena</taxon>
    </lineage>
</organism>